<gene>
    <name evidence="1" type="ordered locus">CPS_0504</name>
</gene>
<proteinExistence type="predicted"/>
<evidence type="ECO:0000313" key="2">
    <source>
        <dbReference type="Proteomes" id="UP000000547"/>
    </source>
</evidence>
<name>Q489K2_COLP3</name>
<organism evidence="1 2">
    <name type="scientific">Colwellia psychrerythraea (strain 34H / ATCC BAA-681)</name>
    <name type="common">Vibrio psychroerythus</name>
    <dbReference type="NCBI Taxonomy" id="167879"/>
    <lineage>
        <taxon>Bacteria</taxon>
        <taxon>Pseudomonadati</taxon>
        <taxon>Pseudomonadota</taxon>
        <taxon>Gammaproteobacteria</taxon>
        <taxon>Alteromonadales</taxon>
        <taxon>Colwelliaceae</taxon>
        <taxon>Colwellia</taxon>
    </lineage>
</organism>
<dbReference type="STRING" id="167879.CPS_0504"/>
<dbReference type="HOGENOM" id="CLU_3381347_0_0_6"/>
<dbReference type="KEGG" id="cps:CPS_0504"/>
<sequence length="33" mass="3637">MHSYLVLLSDDVLLPASKELIKLTPCEPAPMVL</sequence>
<dbReference type="Proteomes" id="UP000000547">
    <property type="component" value="Chromosome"/>
</dbReference>
<dbReference type="AlphaFoldDB" id="Q489K2"/>
<evidence type="ECO:0000313" key="1">
    <source>
        <dbReference type="EMBL" id="AAZ28355.1"/>
    </source>
</evidence>
<reference evidence="1" key="1">
    <citation type="journal article" date="2005" name="Proc. Natl. Acad. Sci. U.S.A.">
        <title>The psychrophilic lifestyle as revealed by the genome sequence of Colwellia psychrerythraea 34H through genomic and proteomic analyses.</title>
        <authorList>
            <person name="Methe B.A."/>
            <person name="Nelson K.E."/>
            <person name="Deming J.W."/>
            <person name="Momen B."/>
            <person name="Melamud E."/>
            <person name="Zhang X."/>
            <person name="Moult J."/>
            <person name="Madupu R."/>
            <person name="Nelson W.C."/>
            <person name="Dodson R.J."/>
            <person name="Brinkac L.M."/>
            <person name="Daugherty S.C."/>
            <person name="Durkin A.S."/>
            <person name="DeBoy R.T."/>
            <person name="Kolonay J.F."/>
            <person name="Sullivan S.A."/>
            <person name="Zhou L."/>
            <person name="Davidsen T.M."/>
            <person name="Wu M."/>
            <person name="Huston A.L."/>
            <person name="Lewis M."/>
            <person name="Weaver B."/>
            <person name="Weidman J.F."/>
            <person name="Khouri H."/>
            <person name="Utterback T.R."/>
            <person name="Feldblyum T.V."/>
            <person name="Fraser C.M."/>
        </authorList>
    </citation>
    <scope>NUCLEOTIDE SEQUENCE [LARGE SCALE GENOMIC DNA]</scope>
    <source>
        <strain evidence="1">34H</strain>
    </source>
</reference>
<accession>Q489K2</accession>
<protein>
    <submittedName>
        <fullName evidence="1">Uncharacterized protein</fullName>
    </submittedName>
</protein>
<dbReference type="EMBL" id="CP000083">
    <property type="protein sequence ID" value="AAZ28355.1"/>
    <property type="molecule type" value="Genomic_DNA"/>
</dbReference>